<dbReference type="Gene3D" id="3.30.1330.70">
    <property type="entry name" value="Holliday junction resolvase RusA"/>
    <property type="match status" value="1"/>
</dbReference>
<proteinExistence type="predicted"/>
<dbReference type="InterPro" id="IPR008822">
    <property type="entry name" value="Endonuclease_RusA-like"/>
</dbReference>
<comment type="caution">
    <text evidence="1">The sequence shown here is derived from an EMBL/GenBank/DDBJ whole genome shotgun (WGS) entry which is preliminary data.</text>
</comment>
<dbReference type="Proteomes" id="UP000252458">
    <property type="component" value="Unassembled WGS sequence"/>
</dbReference>
<keyword evidence="2" id="KW-1185">Reference proteome</keyword>
<protein>
    <submittedName>
        <fullName evidence="1">RusA family crossover junction endodeoxyribonuclease</fullName>
    </submittedName>
</protein>
<reference evidence="1 2" key="1">
    <citation type="submission" date="2018-06" db="EMBL/GenBank/DDBJ databases">
        <title>Draft genome sequence of Burkholderia reimsis strain BE51 isolated from a French agricultural soil.</title>
        <authorList>
            <person name="Esmaeel Q."/>
        </authorList>
    </citation>
    <scope>NUCLEOTIDE SEQUENCE [LARGE SCALE GENOMIC DNA]</scope>
    <source>
        <strain evidence="1 2">BE51</strain>
    </source>
</reference>
<evidence type="ECO:0000313" key="2">
    <source>
        <dbReference type="Proteomes" id="UP000252458"/>
    </source>
</evidence>
<dbReference type="InterPro" id="IPR036614">
    <property type="entry name" value="RusA-like_sf"/>
</dbReference>
<accession>A0A365QUR0</accession>
<dbReference type="GO" id="GO:0006281">
    <property type="term" value="P:DNA repair"/>
    <property type="evidence" value="ECO:0007669"/>
    <property type="project" value="InterPro"/>
</dbReference>
<dbReference type="RefSeq" id="WP_113045872.1">
    <property type="nucleotide sequence ID" value="NZ_QMFZ01000012.1"/>
</dbReference>
<gene>
    <name evidence="1" type="ORF">DPV79_16000</name>
</gene>
<dbReference type="SUPFAM" id="SSF103084">
    <property type="entry name" value="Holliday junction resolvase RusA"/>
    <property type="match status" value="1"/>
</dbReference>
<sequence length="150" mass="16447">MSTIDEGKCTGFAVSFVIPGAPVPKGRARVTRFGTHTPKRTRAYEHDVRLLARAAVGMAQPYEGALHLDLIAYLPIAKSWPKWKQAAARAGTLQPIYKPDLDNIEKAVTDACNGVLYADDGQIVSACKAKRYSDNPHLWVRITSIEAPDE</sequence>
<dbReference type="EMBL" id="QMFZ01000012">
    <property type="protein sequence ID" value="RBB38882.1"/>
    <property type="molecule type" value="Genomic_DNA"/>
</dbReference>
<dbReference type="Pfam" id="PF05866">
    <property type="entry name" value="RusA"/>
    <property type="match status" value="1"/>
</dbReference>
<evidence type="ECO:0000313" key="1">
    <source>
        <dbReference type="EMBL" id="RBB38882.1"/>
    </source>
</evidence>
<dbReference type="AlphaFoldDB" id="A0A365QUR0"/>
<name>A0A365QUR0_9BURK</name>
<dbReference type="GO" id="GO:0000287">
    <property type="term" value="F:magnesium ion binding"/>
    <property type="evidence" value="ECO:0007669"/>
    <property type="project" value="InterPro"/>
</dbReference>
<dbReference type="GO" id="GO:0006310">
    <property type="term" value="P:DNA recombination"/>
    <property type="evidence" value="ECO:0007669"/>
    <property type="project" value="InterPro"/>
</dbReference>
<organism evidence="1 2">
    <name type="scientific">Burkholderia reimsis</name>
    <dbReference type="NCBI Taxonomy" id="2234132"/>
    <lineage>
        <taxon>Bacteria</taxon>
        <taxon>Pseudomonadati</taxon>
        <taxon>Pseudomonadota</taxon>
        <taxon>Betaproteobacteria</taxon>
        <taxon>Burkholderiales</taxon>
        <taxon>Burkholderiaceae</taxon>
        <taxon>Burkholderia</taxon>
    </lineage>
</organism>